<reference evidence="4" key="1">
    <citation type="submission" date="2015-08" db="EMBL/GenBank/DDBJ databases">
        <authorList>
            <person name="Varghese N."/>
        </authorList>
    </citation>
    <scope>NUCLEOTIDE SEQUENCE [LARGE SCALE GENOMIC DNA]</scope>
    <source>
        <strain evidence="4">JCM 18476</strain>
    </source>
</reference>
<organism evidence="3 4">
    <name type="scientific">Marinomonas fungiae</name>
    <dbReference type="NCBI Taxonomy" id="1137284"/>
    <lineage>
        <taxon>Bacteria</taxon>
        <taxon>Pseudomonadati</taxon>
        <taxon>Pseudomonadota</taxon>
        <taxon>Gammaproteobacteria</taxon>
        <taxon>Oceanospirillales</taxon>
        <taxon>Oceanospirillaceae</taxon>
        <taxon>Marinomonas</taxon>
    </lineage>
</organism>
<dbReference type="Proteomes" id="UP000182769">
    <property type="component" value="Unassembled WGS sequence"/>
</dbReference>
<gene>
    <name evidence="3" type="ORF">Ga0061065_101427</name>
</gene>
<dbReference type="STRING" id="1137284.GCA_001418205_00428"/>
<keyword evidence="2" id="KW-0472">Membrane</keyword>
<sequence>MTGGFLVTIIIAVAIGGTASIIAIALMRFYKERQERQQHELEQLSRRCYRVVDLLNCLPDRYLPLLSKQVLVEYLISSIHLLGRHKLVSDLEAILPGYEQLLVELKAGHQASINDKVQTHVQLSQVHQALQAVPLLLRGLVSNNFIDKATAKDQVALVRFSFSLAHHDLLVKEAMVSLDLDKKAGALEKLRQALAEMEKVATYNESAEVINKLNASIQRIENELFGKSSRAG</sequence>
<evidence type="ECO:0000256" key="2">
    <source>
        <dbReference type="SAM" id="Phobius"/>
    </source>
</evidence>
<protein>
    <submittedName>
        <fullName evidence="3">Uncharacterized protein</fullName>
    </submittedName>
</protein>
<dbReference type="EMBL" id="CYHG01000001">
    <property type="protein sequence ID" value="CUB02590.1"/>
    <property type="molecule type" value="Genomic_DNA"/>
</dbReference>
<accession>A0A0K6IHL6</accession>
<evidence type="ECO:0000313" key="3">
    <source>
        <dbReference type="EMBL" id="CUB02590.1"/>
    </source>
</evidence>
<name>A0A0K6IHL6_9GAMM</name>
<feature type="coiled-coil region" evidence="1">
    <location>
        <begin position="180"/>
        <end position="223"/>
    </location>
</feature>
<keyword evidence="4" id="KW-1185">Reference proteome</keyword>
<evidence type="ECO:0000313" key="4">
    <source>
        <dbReference type="Proteomes" id="UP000182769"/>
    </source>
</evidence>
<dbReference type="AlphaFoldDB" id="A0A0K6IHL6"/>
<evidence type="ECO:0000256" key="1">
    <source>
        <dbReference type="SAM" id="Coils"/>
    </source>
</evidence>
<feature type="transmembrane region" description="Helical" evidence="2">
    <location>
        <begin position="6"/>
        <end position="27"/>
    </location>
</feature>
<proteinExistence type="predicted"/>
<keyword evidence="2" id="KW-0812">Transmembrane</keyword>
<keyword evidence="1" id="KW-0175">Coiled coil</keyword>
<keyword evidence="2" id="KW-1133">Transmembrane helix</keyword>